<dbReference type="Pfam" id="PF06338">
    <property type="entry name" value="ComK"/>
    <property type="match status" value="1"/>
</dbReference>
<evidence type="ECO:0000313" key="2">
    <source>
        <dbReference type="Proteomes" id="UP000221020"/>
    </source>
</evidence>
<dbReference type="GO" id="GO:0030420">
    <property type="term" value="P:establishment of competence for transformation"/>
    <property type="evidence" value="ECO:0007669"/>
    <property type="project" value="InterPro"/>
</dbReference>
<reference evidence="1 2" key="1">
    <citation type="submission" date="2017-09" db="EMBL/GenBank/DDBJ databases">
        <title>Large-scale bioinformatics analysis of Bacillus genomes uncovers conserved roles of natural products in bacterial physiology.</title>
        <authorList>
            <consortium name="Agbiome Team Llc"/>
            <person name="Bleich R.M."/>
            <person name="Grubbs K.J."/>
            <person name="Santa Maria K.C."/>
            <person name="Allen S.E."/>
            <person name="Farag S."/>
            <person name="Shank E.A."/>
            <person name="Bowers A."/>
        </authorList>
    </citation>
    <scope>NUCLEOTIDE SEQUENCE [LARGE SCALE GENOMIC DNA]</scope>
    <source>
        <strain evidence="1 2">AFS092012</strain>
    </source>
</reference>
<protein>
    <submittedName>
        <fullName evidence="1">Competence protein ComK</fullName>
    </submittedName>
</protein>
<gene>
    <name evidence="1" type="ORF">CON65_15470</name>
</gene>
<dbReference type="AlphaFoldDB" id="A0AA91ZTL4"/>
<name>A0AA91ZTL4_9BACI</name>
<comment type="caution">
    <text evidence="1">The sequence shown here is derived from an EMBL/GenBank/DDBJ whole genome shotgun (WGS) entry which is preliminary data.</text>
</comment>
<sequence length="159" mass="18913">MPYPVSLHAISDTIIMLRPYKDPFFRTQIHTTNGFLYSPKTPLELIKESIISHNYSTYEGRRKAIIEKWNLCQNTPIPINHRRFICAIPTKSPAAWDCIWVFYKSIKHIKKDNKKRAILYFRNGDIETLPISYYQMMQQWRKAGNILAQMMLDDFHNNF</sequence>
<organism evidence="1 2">
    <name type="scientific">Bacillus pseudomycoides</name>
    <dbReference type="NCBI Taxonomy" id="64104"/>
    <lineage>
        <taxon>Bacteria</taxon>
        <taxon>Bacillati</taxon>
        <taxon>Bacillota</taxon>
        <taxon>Bacilli</taxon>
        <taxon>Bacillales</taxon>
        <taxon>Bacillaceae</taxon>
        <taxon>Bacillus</taxon>
        <taxon>Bacillus cereus group</taxon>
    </lineage>
</organism>
<proteinExistence type="predicted"/>
<dbReference type="EMBL" id="NVOR01000054">
    <property type="protein sequence ID" value="PED81758.1"/>
    <property type="molecule type" value="Genomic_DNA"/>
</dbReference>
<evidence type="ECO:0000313" key="1">
    <source>
        <dbReference type="EMBL" id="PED81758.1"/>
    </source>
</evidence>
<dbReference type="Proteomes" id="UP000221020">
    <property type="component" value="Unassembled WGS sequence"/>
</dbReference>
<dbReference type="RefSeq" id="WP_097899373.1">
    <property type="nucleotide sequence ID" value="NZ_NVOR01000054.1"/>
</dbReference>
<accession>A0AA91ZTL4</accession>
<dbReference type="InterPro" id="IPR010461">
    <property type="entry name" value="ComK"/>
</dbReference>